<evidence type="ECO:0000259" key="3">
    <source>
        <dbReference type="PROSITE" id="PS50222"/>
    </source>
</evidence>
<accession>A1XZZ7</accession>
<name>A1XZZ7_SPIBA</name>
<dbReference type="SMART" id="SM00054">
    <property type="entry name" value="EFh"/>
    <property type="match status" value="3"/>
</dbReference>
<evidence type="ECO:0000256" key="1">
    <source>
        <dbReference type="ARBA" id="ARBA00022737"/>
    </source>
</evidence>
<dbReference type="GO" id="GO:0016460">
    <property type="term" value="C:myosin II complex"/>
    <property type="evidence" value="ECO:0007669"/>
    <property type="project" value="TreeGrafter"/>
</dbReference>
<dbReference type="GO" id="GO:0005509">
    <property type="term" value="F:calcium ion binding"/>
    <property type="evidence" value="ECO:0007669"/>
    <property type="project" value="InterPro"/>
</dbReference>
<dbReference type="EMBL" id="DQ812518">
    <property type="protein sequence ID" value="ABI15582.1"/>
    <property type="molecule type" value="Genomic_DNA"/>
</dbReference>
<feature type="domain" description="EF-hand" evidence="3">
    <location>
        <begin position="40"/>
        <end position="75"/>
    </location>
</feature>
<dbReference type="InterPro" id="IPR002048">
    <property type="entry name" value="EF_hand_dom"/>
</dbReference>
<dbReference type="PROSITE" id="PS50222">
    <property type="entry name" value="EF_HAND_2"/>
    <property type="match status" value="3"/>
</dbReference>
<keyword evidence="1" id="KW-0677">Repeat</keyword>
<organism evidence="4">
    <name type="scientific">Spironucleus barkhanus</name>
    <dbReference type="NCBI Taxonomy" id="103874"/>
    <lineage>
        <taxon>Eukaryota</taxon>
        <taxon>Metamonada</taxon>
        <taxon>Diplomonadida</taxon>
        <taxon>Hexamitidae</taxon>
        <taxon>Hexamitinae</taxon>
        <taxon>Spironucleus</taxon>
    </lineage>
</organism>
<evidence type="ECO:0000256" key="2">
    <source>
        <dbReference type="ARBA" id="ARBA00022837"/>
    </source>
</evidence>
<dbReference type="Pfam" id="PF13202">
    <property type="entry name" value="EF-hand_5"/>
    <property type="match status" value="1"/>
</dbReference>
<reference evidence="4" key="1">
    <citation type="journal article" date="2007" name="BMC Genomics">
        <title>A genomic survey of the fish parasite Spironucleus salmonicida indicates genomic plasticity among diplomonads and significant lateral gene transfer in eukaryote genome evolution.</title>
        <authorList>
            <person name="Andersson J.O."/>
            <person name="Sjogren A.M."/>
            <person name="Horner D.S."/>
            <person name="Murphy C.A."/>
            <person name="Dyal P.L."/>
            <person name="Svard S.G."/>
            <person name="Logsdon J.M.Jr."/>
            <person name="Ragan M.A."/>
            <person name="Hirt R.P."/>
            <person name="Roger A.J."/>
        </authorList>
    </citation>
    <scope>NUCLEOTIDE SEQUENCE</scope>
    <source>
        <strain evidence="4">ATCC 50380</strain>
    </source>
</reference>
<dbReference type="PROSITE" id="PS00018">
    <property type="entry name" value="EF_HAND_1"/>
    <property type="match status" value="3"/>
</dbReference>
<proteinExistence type="predicted"/>
<feature type="domain" description="EF-hand" evidence="3">
    <location>
        <begin position="84"/>
        <end position="111"/>
    </location>
</feature>
<keyword evidence="2" id="KW-0106">Calcium</keyword>
<dbReference type="FunFam" id="1.10.238.10:FF:000178">
    <property type="entry name" value="Calmodulin-2 A"/>
    <property type="match status" value="1"/>
</dbReference>
<evidence type="ECO:0000313" key="4">
    <source>
        <dbReference type="EMBL" id="ABI15582.1"/>
    </source>
</evidence>
<dbReference type="Gene3D" id="1.10.238.10">
    <property type="entry name" value="EF-hand"/>
    <property type="match status" value="2"/>
</dbReference>
<dbReference type="PANTHER" id="PTHR23048:SF0">
    <property type="entry name" value="CALMODULIN LIKE 3"/>
    <property type="match status" value="1"/>
</dbReference>
<dbReference type="InterPro" id="IPR011992">
    <property type="entry name" value="EF-hand-dom_pair"/>
</dbReference>
<dbReference type="SUPFAM" id="SSF47473">
    <property type="entry name" value="EF-hand"/>
    <property type="match status" value="1"/>
</dbReference>
<dbReference type="InterPro" id="IPR018247">
    <property type="entry name" value="EF_Hand_1_Ca_BS"/>
</dbReference>
<feature type="domain" description="EF-hand" evidence="3">
    <location>
        <begin position="4"/>
        <end position="39"/>
    </location>
</feature>
<dbReference type="Pfam" id="PF13499">
    <property type="entry name" value="EF-hand_7"/>
    <property type="match status" value="1"/>
</dbReference>
<dbReference type="AlphaFoldDB" id="A1XZZ7"/>
<dbReference type="InterPro" id="IPR050230">
    <property type="entry name" value="CALM/Myosin/TropC-like"/>
</dbReference>
<sequence length="147" mass="17147">MQRQLNKLFEKIFDAFDTSGDGRINVRELWRFLRELGVNMTTMDIVNIITLFDENNDGLLDKPEFNHFMYVAMNSNPENLPAMLFFAADTDHSGTVDSREFIKIMMKLGCKLPKEELLHLLLQFTDSPDQSISYLRFVDLVTEFIKD</sequence>
<dbReference type="PANTHER" id="PTHR23048">
    <property type="entry name" value="MYOSIN LIGHT CHAIN 1, 3"/>
    <property type="match status" value="1"/>
</dbReference>
<protein>
    <submittedName>
        <fullName evidence="4">Calmodulin</fullName>
    </submittedName>
</protein>